<evidence type="ECO:0000256" key="1">
    <source>
        <dbReference type="ARBA" id="ARBA00022759"/>
    </source>
</evidence>
<accession>A0A6N7XH01</accession>
<proteinExistence type="predicted"/>
<dbReference type="SUPFAM" id="SSF56281">
    <property type="entry name" value="Metallo-hydrolase/oxidoreductase"/>
    <property type="match status" value="1"/>
</dbReference>
<dbReference type="Gene3D" id="3.60.15.10">
    <property type="entry name" value="Ribonuclease Z/Hydroxyacylglutathione hydrolase-like"/>
    <property type="match status" value="1"/>
</dbReference>
<keyword evidence="1" id="KW-0255">Endonuclease</keyword>
<evidence type="ECO:0000313" key="3">
    <source>
        <dbReference type="Proteomes" id="UP000469424"/>
    </source>
</evidence>
<evidence type="ECO:0000313" key="2">
    <source>
        <dbReference type="EMBL" id="MST70174.1"/>
    </source>
</evidence>
<dbReference type="PANTHER" id="PTHR46018">
    <property type="entry name" value="ZINC PHOSPHODIESTERASE ELAC PROTEIN 1"/>
    <property type="match status" value="1"/>
</dbReference>
<name>A0A6N7XH01_9FIRM</name>
<dbReference type="EMBL" id="VUNA01000003">
    <property type="protein sequence ID" value="MST70174.1"/>
    <property type="molecule type" value="Genomic_DNA"/>
</dbReference>
<protein>
    <submittedName>
        <fullName evidence="2">MBL fold metallo-hydrolase</fullName>
    </submittedName>
</protein>
<dbReference type="GO" id="GO:0042781">
    <property type="term" value="F:3'-tRNA processing endoribonuclease activity"/>
    <property type="evidence" value="ECO:0007669"/>
    <property type="project" value="TreeGrafter"/>
</dbReference>
<keyword evidence="1" id="KW-0540">Nuclease</keyword>
<organism evidence="2 3">
    <name type="scientific">Mogibacterium kristiansenii</name>
    <dbReference type="NCBI Taxonomy" id="2606708"/>
    <lineage>
        <taxon>Bacteria</taxon>
        <taxon>Bacillati</taxon>
        <taxon>Bacillota</taxon>
        <taxon>Clostridia</taxon>
        <taxon>Peptostreptococcales</taxon>
        <taxon>Anaerovoracaceae</taxon>
        <taxon>Mogibacterium</taxon>
    </lineage>
</organism>
<dbReference type="PANTHER" id="PTHR46018:SF2">
    <property type="entry name" value="ZINC PHOSPHODIESTERASE ELAC PROTEIN 1"/>
    <property type="match status" value="1"/>
</dbReference>
<comment type="caution">
    <text evidence="2">The sequence shown here is derived from an EMBL/GenBank/DDBJ whole genome shotgun (WGS) entry which is preliminary data.</text>
</comment>
<gene>
    <name evidence="2" type="ORF">FYJ65_02275</name>
</gene>
<reference evidence="2 3" key="1">
    <citation type="submission" date="2019-08" db="EMBL/GenBank/DDBJ databases">
        <title>In-depth cultivation of the pig gut microbiome towards novel bacterial diversity and tailored functional studies.</title>
        <authorList>
            <person name="Wylensek D."/>
            <person name="Hitch T.C.A."/>
            <person name="Clavel T."/>
        </authorList>
    </citation>
    <scope>NUCLEOTIDE SEQUENCE [LARGE SCALE GENOMIC DNA]</scope>
    <source>
        <strain evidence="2 3">WCA-MUC-591-APC-4B</strain>
    </source>
</reference>
<keyword evidence="2" id="KW-0378">Hydrolase</keyword>
<keyword evidence="3" id="KW-1185">Reference proteome</keyword>
<dbReference type="Proteomes" id="UP000469424">
    <property type="component" value="Unassembled WGS sequence"/>
</dbReference>
<sequence>MKMNVLGTGFALATKNYNTCFALEENGSLFLVDGGGGNQILRQLEQSFLDWRDVHDIFVTHQHVDHFMGIIWMMRRIGYGMELNDYEGEVRIYSSRTVIDKIDKVAHLLLRPQELCHIGSRIHLIPVEDSETAQVLGHPITFFDIGNPKTIQFGFSLEYEPEKRLTCLGDEFCRPEGEKYVAGSEWLLHEAFCLESDNDIFHPHKIAHSTVKDACELAERYSVPNLILYHTEESHGDQRQKLYLEEGRKYFSGNLLVPEDLDVISLHS</sequence>
<dbReference type="InterPro" id="IPR036866">
    <property type="entry name" value="RibonucZ/Hydroxyglut_hydro"/>
</dbReference>
<dbReference type="Pfam" id="PF23023">
    <property type="entry name" value="Anti-Pycsar_Apyc1"/>
    <property type="match status" value="1"/>
</dbReference>
<dbReference type="AlphaFoldDB" id="A0A6N7XH01"/>